<dbReference type="PROSITE" id="PS00107">
    <property type="entry name" value="PROTEIN_KINASE_ATP"/>
    <property type="match status" value="1"/>
</dbReference>
<comment type="subcellular location">
    <subcellularLocation>
        <location evidence="2">Nucleus</location>
    </subcellularLocation>
</comment>
<keyword evidence="11" id="KW-0862">Zinc</keyword>
<feature type="domain" description="Protein kinase" evidence="19">
    <location>
        <begin position="13"/>
        <end position="268"/>
    </location>
</feature>
<dbReference type="InterPro" id="IPR008271">
    <property type="entry name" value="Ser/Thr_kinase_AS"/>
</dbReference>
<organism evidence="21 22">
    <name type="scientific">Eragrostis curvula</name>
    <name type="common">weeping love grass</name>
    <dbReference type="NCBI Taxonomy" id="38414"/>
    <lineage>
        <taxon>Eukaryota</taxon>
        <taxon>Viridiplantae</taxon>
        <taxon>Streptophyta</taxon>
        <taxon>Embryophyta</taxon>
        <taxon>Tracheophyta</taxon>
        <taxon>Spermatophyta</taxon>
        <taxon>Magnoliopsida</taxon>
        <taxon>Liliopsida</taxon>
        <taxon>Poales</taxon>
        <taxon>Poaceae</taxon>
        <taxon>PACMAD clade</taxon>
        <taxon>Chloridoideae</taxon>
        <taxon>Eragrostideae</taxon>
        <taxon>Eragrostidinae</taxon>
        <taxon>Eragrostis</taxon>
    </lineage>
</organism>
<dbReference type="GO" id="GO:0106310">
    <property type="term" value="F:protein serine kinase activity"/>
    <property type="evidence" value="ECO:0007669"/>
    <property type="project" value="RHEA"/>
</dbReference>
<evidence type="ECO:0000256" key="12">
    <source>
        <dbReference type="ARBA" id="ARBA00022840"/>
    </source>
</evidence>
<dbReference type="Gramene" id="TVU02871">
    <property type="protein sequence ID" value="TVU02871"/>
    <property type="gene ID" value="EJB05_51613"/>
</dbReference>
<dbReference type="GO" id="GO:0004674">
    <property type="term" value="F:protein serine/threonine kinase activity"/>
    <property type="evidence" value="ECO:0007669"/>
    <property type="project" value="UniProtKB-KW"/>
</dbReference>
<keyword evidence="10" id="KW-0418">Kinase</keyword>
<evidence type="ECO:0000256" key="17">
    <source>
        <dbReference type="PROSITE-ProRule" id="PRU10141"/>
    </source>
</evidence>
<dbReference type="OrthoDB" id="614844at2759"/>
<dbReference type="Pfam" id="PF03822">
    <property type="entry name" value="NAF"/>
    <property type="match status" value="1"/>
</dbReference>
<dbReference type="Pfam" id="PF07967">
    <property type="entry name" value="zf-C3HC"/>
    <property type="match status" value="1"/>
</dbReference>
<evidence type="ECO:0000256" key="5">
    <source>
        <dbReference type="ARBA" id="ARBA00022527"/>
    </source>
</evidence>
<accession>A0A5J9SV37</accession>
<keyword evidence="14" id="KW-0539">Nucleus</keyword>
<dbReference type="PROSITE" id="PS00108">
    <property type="entry name" value="PROTEIN_KINASE_ST"/>
    <property type="match status" value="1"/>
</dbReference>
<dbReference type="Proteomes" id="UP000324897">
    <property type="component" value="Unassembled WGS sequence"/>
</dbReference>
<dbReference type="InterPro" id="IPR011009">
    <property type="entry name" value="Kinase-like_dom_sf"/>
</dbReference>
<evidence type="ECO:0000256" key="10">
    <source>
        <dbReference type="ARBA" id="ARBA00022777"/>
    </source>
</evidence>
<evidence type="ECO:0000256" key="15">
    <source>
        <dbReference type="ARBA" id="ARBA00047899"/>
    </source>
</evidence>
<dbReference type="SMART" id="SM00220">
    <property type="entry name" value="S_TKc"/>
    <property type="match status" value="1"/>
</dbReference>
<dbReference type="PANTHER" id="PTHR15835:SF16">
    <property type="entry name" value="F20D23.9 PROTEIN"/>
    <property type="match status" value="1"/>
</dbReference>
<dbReference type="FunFam" id="3.30.200.20:FF:000096">
    <property type="entry name" value="Non-specific serine/threonine protein kinase"/>
    <property type="match status" value="1"/>
</dbReference>
<proteinExistence type="inferred from homology"/>
<evidence type="ECO:0000256" key="18">
    <source>
        <dbReference type="SAM" id="MobiDB-lite"/>
    </source>
</evidence>
<evidence type="ECO:0000259" key="19">
    <source>
        <dbReference type="PROSITE" id="PS50011"/>
    </source>
</evidence>
<keyword evidence="13" id="KW-0464">Manganese</keyword>
<sequence>MSVSVGKTRVGRYELGRTLGEGTFAKVKFARNVETGENVAIKILDKEKVLRHKMIAQIKREISTMKLIRHPNVIRMHEVMASKTKIYIVMELVTGGELFDKIASRGRLKEDDARKYFQQLINAVDYCHSRGVYHRDLKPENLLLDATGALKVSDFGLSALSQQVREDGLLHTTCGTPNYVAPEVINNKGYDGAKADLWSCGVILFVLMAGYLPFEDSNLMSLYKKIFKADFSCPSWFSTSAKKLIKKILDPNPSTRITIADLINNEWFKKGYQPPRFETADVTLDDVNSIFNESGDPAQLVVERREERPSVMNAFELISTSQGLNLGTLFEKQTGSVKRETRFASRLPANEILSKIEAAAGPMGFNVQKRNYKLKLQGENPGRKGQLAIATEVFEVTPSLYMVELRKSNGDTLEFHKFYHNISNGLKDVMWKPESGIVEVSALFPKKNMVDVQRFGNSAGPASPPGQTNVASIDWLGADQVSKVGSSHVAPDACQPSLSTNAVGNTVDFCQSSCRPWERVNHPLSVDYYCGIELIGMHAASSLACARRGWVNIDMDKIECESCGAHLIFTALTSWSPAEVANAGEAFAEQLDASHQNDCPWRGNSCADSLVQFHLTPSALVGGFKDRCDGLLQFISLPIIASSAIDSMKHTRRAEIDRVLSQSVAILSGELGYKTDSTTGIDINHQDENCGYSQAQKLISLCGWEPRWLPNVQDWEENSTRSAINVGSAEPKDLFHSQFPEHHQNSCSASTKKEKGKAKMRVKDTGCSMRSPLLDCNLCGATARIWDFRSVPRPSHFSLSNIDLPDTGRKPVLTRGISAASGINGGVAEGAEKDNTGGRDEAGTDEGRSLLNAQVDLNLTMAGGLPSKHSGLPPMPEHFNFGGMGKDLMIGQPTGSELGGHAASFESRGPSSRKRNLEEGGSTADKPMNRLHPADSIEGTVIDRDGDEVDDAVEDSGARSKRPRGFNLFDVNRPSSSGAGPSRNLSFELDIDVNRFDTSKAEGPSARQNPSAMDSMRESSVIAMDVVHNLEENSMESVEYHPCDVDDVNKPSSALRSAGMSEALDLNYSNQAQQSSFVQPAAESNAREVEGSSMNAGEEVLNAETAPAFTRDQLSLGVSGGSVGMGASHEAEIHGIDVSEHKTCSVVGDADPVPELTETMGQTGESAPGPGLMDESAPEEVGREDPNGDSQDMASRLAVRADSGSKICGSTRADSTESGKKMSHAIVQENSAHPSLSCNARVYSGIDASKEEVTGIMLTNDDYDPGNGLGATNGENDCETDLPEFDPIKHHNSYCPWINGIVAAACCINGSSSTSSTVLSGWQLTVDAIETLQSLGQGQNQIMKSDSAASLYKDDHAAPSRKLLKRANHSKC</sequence>
<keyword evidence="22" id="KW-1185">Reference proteome</keyword>
<keyword evidence="12 17" id="KW-0067">ATP-binding</keyword>
<evidence type="ECO:0000256" key="16">
    <source>
        <dbReference type="ARBA" id="ARBA00048679"/>
    </source>
</evidence>
<feature type="region of interest" description="Disordered" evidence="18">
    <location>
        <begin position="890"/>
        <end position="985"/>
    </location>
</feature>
<evidence type="ECO:0000256" key="4">
    <source>
        <dbReference type="ARBA" id="ARBA00012513"/>
    </source>
</evidence>
<dbReference type="EMBL" id="RWGY01000266">
    <property type="protein sequence ID" value="TVU02871.1"/>
    <property type="molecule type" value="Genomic_DNA"/>
</dbReference>
<dbReference type="InterPro" id="IPR000719">
    <property type="entry name" value="Prot_kinase_dom"/>
</dbReference>
<evidence type="ECO:0000256" key="14">
    <source>
        <dbReference type="ARBA" id="ARBA00023242"/>
    </source>
</evidence>
<dbReference type="Gene3D" id="3.30.200.20">
    <property type="entry name" value="Phosphorylase Kinase, domain 1"/>
    <property type="match status" value="1"/>
</dbReference>
<feature type="domain" description="NAF" evidence="20">
    <location>
        <begin position="307"/>
        <end position="331"/>
    </location>
</feature>
<keyword evidence="6" id="KW-0808">Transferase</keyword>
<keyword evidence="7" id="KW-0479">Metal-binding</keyword>
<feature type="compositionally biased region" description="Basic and acidic residues" evidence="18">
    <location>
        <begin position="830"/>
        <end position="845"/>
    </location>
</feature>
<dbReference type="InterPro" id="IPR012935">
    <property type="entry name" value="NuBaID_N"/>
</dbReference>
<keyword evidence="8 17" id="KW-0547">Nucleotide-binding</keyword>
<evidence type="ECO:0000256" key="2">
    <source>
        <dbReference type="ARBA" id="ARBA00004123"/>
    </source>
</evidence>
<protein>
    <recommendedName>
        <fullName evidence="4">non-specific serine/threonine protein kinase</fullName>
        <ecNumber evidence="4">2.7.11.1</ecNumber>
    </recommendedName>
</protein>
<dbReference type="CDD" id="cd12195">
    <property type="entry name" value="CIPK_C"/>
    <property type="match status" value="1"/>
</dbReference>
<dbReference type="InterPro" id="IPR013909">
    <property type="entry name" value="NuBaID_C"/>
</dbReference>
<dbReference type="Gene3D" id="3.30.310.80">
    <property type="entry name" value="Kinase associated domain 1, KA1"/>
    <property type="match status" value="1"/>
</dbReference>
<dbReference type="Pfam" id="PF08600">
    <property type="entry name" value="NuBaID_C"/>
    <property type="match status" value="1"/>
</dbReference>
<keyword evidence="9" id="KW-0863">Zinc-finger</keyword>
<dbReference type="InterPro" id="IPR017441">
    <property type="entry name" value="Protein_kinase_ATP_BS"/>
</dbReference>
<dbReference type="GO" id="GO:0008270">
    <property type="term" value="F:zinc ion binding"/>
    <property type="evidence" value="ECO:0007669"/>
    <property type="project" value="UniProtKB-KW"/>
</dbReference>
<comment type="catalytic activity">
    <reaction evidence="16">
        <text>L-seryl-[protein] + ATP = O-phospho-L-seryl-[protein] + ADP + H(+)</text>
        <dbReference type="Rhea" id="RHEA:17989"/>
        <dbReference type="Rhea" id="RHEA-COMP:9863"/>
        <dbReference type="Rhea" id="RHEA-COMP:11604"/>
        <dbReference type="ChEBI" id="CHEBI:15378"/>
        <dbReference type="ChEBI" id="CHEBI:29999"/>
        <dbReference type="ChEBI" id="CHEBI:30616"/>
        <dbReference type="ChEBI" id="CHEBI:83421"/>
        <dbReference type="ChEBI" id="CHEBI:456216"/>
        <dbReference type="EC" id="2.7.11.1"/>
    </reaction>
</comment>
<evidence type="ECO:0000256" key="9">
    <source>
        <dbReference type="ARBA" id="ARBA00022771"/>
    </source>
</evidence>
<dbReference type="SUPFAM" id="SSF56112">
    <property type="entry name" value="Protein kinase-like (PK-like)"/>
    <property type="match status" value="1"/>
</dbReference>
<evidence type="ECO:0000256" key="3">
    <source>
        <dbReference type="ARBA" id="ARBA00006234"/>
    </source>
</evidence>
<feature type="region of interest" description="Disordered" evidence="18">
    <location>
        <begin position="824"/>
        <end position="845"/>
    </location>
</feature>
<comment type="catalytic activity">
    <reaction evidence="15">
        <text>L-threonyl-[protein] + ATP = O-phospho-L-threonyl-[protein] + ADP + H(+)</text>
        <dbReference type="Rhea" id="RHEA:46608"/>
        <dbReference type="Rhea" id="RHEA-COMP:11060"/>
        <dbReference type="Rhea" id="RHEA-COMP:11605"/>
        <dbReference type="ChEBI" id="CHEBI:15378"/>
        <dbReference type="ChEBI" id="CHEBI:30013"/>
        <dbReference type="ChEBI" id="CHEBI:30616"/>
        <dbReference type="ChEBI" id="CHEBI:61977"/>
        <dbReference type="ChEBI" id="CHEBI:456216"/>
        <dbReference type="EC" id="2.7.11.1"/>
    </reaction>
</comment>
<evidence type="ECO:0000313" key="21">
    <source>
        <dbReference type="EMBL" id="TVU02871.1"/>
    </source>
</evidence>
<dbReference type="GO" id="GO:0005524">
    <property type="term" value="F:ATP binding"/>
    <property type="evidence" value="ECO:0007669"/>
    <property type="project" value="UniProtKB-UniRule"/>
</dbReference>
<dbReference type="Pfam" id="PF00069">
    <property type="entry name" value="Pkinase"/>
    <property type="match status" value="1"/>
</dbReference>
<evidence type="ECO:0000256" key="7">
    <source>
        <dbReference type="ARBA" id="ARBA00022723"/>
    </source>
</evidence>
<dbReference type="EC" id="2.7.11.1" evidence="4"/>
<dbReference type="GO" id="GO:0007165">
    <property type="term" value="P:signal transduction"/>
    <property type="evidence" value="ECO:0007669"/>
    <property type="project" value="InterPro"/>
</dbReference>
<evidence type="ECO:0000313" key="22">
    <source>
        <dbReference type="Proteomes" id="UP000324897"/>
    </source>
</evidence>
<comment type="cofactor">
    <cofactor evidence="1">
        <name>Mn(2+)</name>
        <dbReference type="ChEBI" id="CHEBI:29035"/>
    </cofactor>
</comment>
<name>A0A5J9SV37_9POAL</name>
<evidence type="ECO:0000256" key="6">
    <source>
        <dbReference type="ARBA" id="ARBA00022679"/>
    </source>
</evidence>
<dbReference type="PROSITE" id="PS50011">
    <property type="entry name" value="PROTEIN_KINASE_DOM"/>
    <property type="match status" value="1"/>
</dbReference>
<feature type="region of interest" description="Disordered" evidence="18">
    <location>
        <begin position="1153"/>
        <end position="1222"/>
    </location>
</feature>
<dbReference type="FunFam" id="3.30.310.80:FF:000002">
    <property type="entry name" value="Non-specific serine/threonine protein kinase"/>
    <property type="match status" value="1"/>
</dbReference>
<gene>
    <name evidence="21" type="ORF">EJB05_51613</name>
</gene>
<feature type="compositionally biased region" description="Polar residues" evidence="18">
    <location>
        <begin position="973"/>
        <end position="985"/>
    </location>
</feature>
<reference evidence="21 22" key="1">
    <citation type="journal article" date="2019" name="Sci. Rep.">
        <title>A high-quality genome of Eragrostis curvula grass provides insights into Poaceae evolution and supports new strategies to enhance forage quality.</title>
        <authorList>
            <person name="Carballo J."/>
            <person name="Santos B.A.C.M."/>
            <person name="Zappacosta D."/>
            <person name="Garbus I."/>
            <person name="Selva J.P."/>
            <person name="Gallo C.A."/>
            <person name="Diaz A."/>
            <person name="Albertini E."/>
            <person name="Caccamo M."/>
            <person name="Echenique V."/>
        </authorList>
    </citation>
    <scope>NUCLEOTIDE SEQUENCE [LARGE SCALE GENOMIC DNA]</scope>
    <source>
        <strain evidence="22">cv. Victoria</strain>
        <tissue evidence="21">Leaf</tissue>
    </source>
</reference>
<evidence type="ECO:0000256" key="11">
    <source>
        <dbReference type="ARBA" id="ARBA00022833"/>
    </source>
</evidence>
<dbReference type="InterPro" id="IPR004041">
    <property type="entry name" value="NAF_dom"/>
</dbReference>
<dbReference type="Gene3D" id="1.10.510.10">
    <property type="entry name" value="Transferase(Phosphotransferase) domain 1"/>
    <property type="match status" value="1"/>
</dbReference>
<evidence type="ECO:0000256" key="13">
    <source>
        <dbReference type="ARBA" id="ARBA00023211"/>
    </source>
</evidence>
<dbReference type="InterPro" id="IPR018451">
    <property type="entry name" value="NAF/FISL_domain"/>
</dbReference>
<dbReference type="CDD" id="cd14663">
    <property type="entry name" value="STKc_SnRK3"/>
    <property type="match status" value="1"/>
</dbReference>
<comment type="caution">
    <text evidence="21">The sequence shown here is derived from an EMBL/GenBank/DDBJ whole genome shotgun (WGS) entry which is preliminary data.</text>
</comment>
<keyword evidence="5" id="KW-0723">Serine/threonine-protein kinase</keyword>
<dbReference type="PANTHER" id="PTHR15835">
    <property type="entry name" value="NUCLEAR-INTERACTING PARTNER OF ALK"/>
    <property type="match status" value="1"/>
</dbReference>
<evidence type="ECO:0000256" key="8">
    <source>
        <dbReference type="ARBA" id="ARBA00022741"/>
    </source>
</evidence>
<evidence type="ECO:0000259" key="20">
    <source>
        <dbReference type="PROSITE" id="PS50816"/>
    </source>
</evidence>
<evidence type="ECO:0000256" key="1">
    <source>
        <dbReference type="ARBA" id="ARBA00001936"/>
    </source>
</evidence>
<feature type="binding site" evidence="17">
    <location>
        <position position="42"/>
    </location>
    <ligand>
        <name>ATP</name>
        <dbReference type="ChEBI" id="CHEBI:30616"/>
    </ligand>
</feature>
<dbReference type="GO" id="GO:0005634">
    <property type="term" value="C:nucleus"/>
    <property type="evidence" value="ECO:0007669"/>
    <property type="project" value="UniProtKB-SubCell"/>
</dbReference>
<dbReference type="PROSITE" id="PS50816">
    <property type="entry name" value="NAF"/>
    <property type="match status" value="1"/>
</dbReference>
<dbReference type="FunFam" id="1.10.510.10:FF:000279">
    <property type="entry name" value="Non-specific serine/threonine protein kinase"/>
    <property type="match status" value="1"/>
</dbReference>
<feature type="compositionally biased region" description="Acidic residues" evidence="18">
    <location>
        <begin position="945"/>
        <end position="954"/>
    </location>
</feature>
<comment type="similarity">
    <text evidence="3">Belongs to the protein kinase superfamily. CAMK Ser/Thr protein kinase family. SNF1 subfamily.</text>
</comment>